<evidence type="ECO:0000256" key="6">
    <source>
        <dbReference type="ARBA" id="ARBA00022691"/>
    </source>
</evidence>
<evidence type="ECO:0000256" key="11">
    <source>
        <dbReference type="SAM" id="MobiDB-lite"/>
    </source>
</evidence>
<keyword evidence="10" id="KW-0256">Endoplasmic reticulum</keyword>
<accession>A0ABP1CYU4</accession>
<feature type="transmembrane region" description="Helical" evidence="10">
    <location>
        <begin position="234"/>
        <end position="259"/>
    </location>
</feature>
<evidence type="ECO:0000256" key="3">
    <source>
        <dbReference type="ARBA" id="ARBA00012151"/>
    </source>
</evidence>
<evidence type="ECO:0000256" key="2">
    <source>
        <dbReference type="ARBA" id="ARBA00009140"/>
    </source>
</evidence>
<dbReference type="EC" id="2.1.1.100" evidence="3 10"/>
<dbReference type="Proteomes" id="UP001497453">
    <property type="component" value="Chromosome 2"/>
</dbReference>
<sequence>MADIVSSTTQQDDNHSNAHANGHPGPNGTTTPNLTADRFRVRAEVTGADEDRHHPLELKPIKVGNPPPSRIPNTPLSVATISFLLGTVFAFGLTVCFLGESWGLWWSRYQLGIYIAAWAVFHWGEFAVTAGWNLEKCSVDSFLLENGSTYHLAHTSALFEYLITLHFKPELKSYPYISIIGLVLLIIGQALRSAAMVHASTSFSHQVAFRKLDSHRLVTDGIYAWFRHPSYAGFFYWALGTQLLLQNPANFVFFAIILWRFFYHRIGPEEVALVRFFGQAYVDYRAQVGTRIPFIP</sequence>
<dbReference type="Gene3D" id="1.20.120.1630">
    <property type="match status" value="1"/>
</dbReference>
<dbReference type="EMBL" id="OZ037945">
    <property type="protein sequence ID" value="CAL1700831.1"/>
    <property type="molecule type" value="Genomic_DNA"/>
</dbReference>
<feature type="compositionally biased region" description="Low complexity" evidence="11">
    <location>
        <begin position="21"/>
        <end position="33"/>
    </location>
</feature>
<comment type="subcellular location">
    <subcellularLocation>
        <location evidence="10">Endoplasmic reticulum membrane</location>
        <topology evidence="10">Multi-pass membrane protein</topology>
    </subcellularLocation>
    <subcellularLocation>
        <location evidence="1">Membrane</location>
        <topology evidence="1">Multi-pass membrane protein</topology>
    </subcellularLocation>
</comment>
<comment type="similarity">
    <text evidence="2 10">Belongs to the class VI-like SAM-binding methyltransferase superfamily. Isoprenylcysteine carboxyl methyltransferase family.</text>
</comment>
<proteinExistence type="inferred from homology"/>
<keyword evidence="9 10" id="KW-0472">Membrane</keyword>
<evidence type="ECO:0000256" key="4">
    <source>
        <dbReference type="ARBA" id="ARBA00022603"/>
    </source>
</evidence>
<feature type="transmembrane region" description="Helical" evidence="10">
    <location>
        <begin position="174"/>
        <end position="191"/>
    </location>
</feature>
<feature type="region of interest" description="Disordered" evidence="11">
    <location>
        <begin position="1"/>
        <end position="35"/>
    </location>
</feature>
<evidence type="ECO:0000313" key="13">
    <source>
        <dbReference type="Proteomes" id="UP001497453"/>
    </source>
</evidence>
<keyword evidence="7 10" id="KW-0812">Transmembrane</keyword>
<dbReference type="PANTHER" id="PTHR12714">
    <property type="entry name" value="PROTEIN-S ISOPRENYLCYSTEINE O-METHYLTRANSFERASE"/>
    <property type="match status" value="1"/>
</dbReference>
<reference evidence="13" key="1">
    <citation type="submission" date="2024-04" db="EMBL/GenBank/DDBJ databases">
        <authorList>
            <person name="Shaw F."/>
            <person name="Minotto A."/>
        </authorList>
    </citation>
    <scope>NUCLEOTIDE SEQUENCE [LARGE SCALE GENOMIC DNA]</scope>
</reference>
<keyword evidence="4 10" id="KW-0489">Methyltransferase</keyword>
<evidence type="ECO:0000256" key="1">
    <source>
        <dbReference type="ARBA" id="ARBA00004141"/>
    </source>
</evidence>
<evidence type="ECO:0000256" key="9">
    <source>
        <dbReference type="ARBA" id="ARBA00023136"/>
    </source>
</evidence>
<name>A0ABP1CYU4_9APHY</name>
<organism evidence="12 13">
    <name type="scientific">Somion occarium</name>
    <dbReference type="NCBI Taxonomy" id="3059160"/>
    <lineage>
        <taxon>Eukaryota</taxon>
        <taxon>Fungi</taxon>
        <taxon>Dikarya</taxon>
        <taxon>Basidiomycota</taxon>
        <taxon>Agaricomycotina</taxon>
        <taxon>Agaricomycetes</taxon>
        <taxon>Polyporales</taxon>
        <taxon>Cerrenaceae</taxon>
        <taxon>Somion</taxon>
    </lineage>
</organism>
<feature type="compositionally biased region" description="Polar residues" evidence="11">
    <location>
        <begin position="1"/>
        <end position="11"/>
    </location>
</feature>
<evidence type="ECO:0000313" key="12">
    <source>
        <dbReference type="EMBL" id="CAL1700831.1"/>
    </source>
</evidence>
<dbReference type="InterPro" id="IPR025770">
    <property type="entry name" value="PPMT_MeTrfase"/>
</dbReference>
<evidence type="ECO:0000256" key="7">
    <source>
        <dbReference type="ARBA" id="ARBA00022692"/>
    </source>
</evidence>
<keyword evidence="8 10" id="KW-1133">Transmembrane helix</keyword>
<protein>
    <recommendedName>
        <fullName evidence="3 10">Protein-S-isoprenylcysteine O-methyltransferase</fullName>
        <ecNumber evidence="3 10">2.1.1.100</ecNumber>
    </recommendedName>
</protein>
<feature type="transmembrane region" description="Helical" evidence="10">
    <location>
        <begin position="76"/>
        <end position="99"/>
    </location>
</feature>
<dbReference type="PANTHER" id="PTHR12714:SF9">
    <property type="entry name" value="PROTEIN-S-ISOPRENYLCYSTEINE O-METHYLTRANSFERASE"/>
    <property type="match status" value="1"/>
</dbReference>
<feature type="transmembrane region" description="Helical" evidence="10">
    <location>
        <begin position="150"/>
        <end position="167"/>
    </location>
</feature>
<evidence type="ECO:0000256" key="5">
    <source>
        <dbReference type="ARBA" id="ARBA00022679"/>
    </source>
</evidence>
<keyword evidence="13" id="KW-1185">Reference proteome</keyword>
<gene>
    <name evidence="12" type="ORF">GFSPODELE1_LOCUS3308</name>
</gene>
<evidence type="ECO:0000256" key="10">
    <source>
        <dbReference type="RuleBase" id="RU362022"/>
    </source>
</evidence>
<dbReference type="Pfam" id="PF04140">
    <property type="entry name" value="ICMT"/>
    <property type="match status" value="1"/>
</dbReference>
<feature type="transmembrane region" description="Helical" evidence="10">
    <location>
        <begin position="111"/>
        <end position="130"/>
    </location>
</feature>
<dbReference type="InterPro" id="IPR007269">
    <property type="entry name" value="ICMT_MeTrfase"/>
</dbReference>
<evidence type="ECO:0000256" key="8">
    <source>
        <dbReference type="ARBA" id="ARBA00022989"/>
    </source>
</evidence>
<keyword evidence="5" id="KW-0808">Transferase</keyword>
<keyword evidence="6 10" id="KW-0949">S-adenosyl-L-methionine</keyword>
<comment type="catalytic activity">
    <reaction evidence="10">
        <text>[protein]-C-terminal S-[(2E,6E)-farnesyl]-L-cysteine + S-adenosyl-L-methionine = [protein]-C-terminal S-[(2E,6E)-farnesyl]-L-cysteine methyl ester + S-adenosyl-L-homocysteine</text>
        <dbReference type="Rhea" id="RHEA:21672"/>
        <dbReference type="Rhea" id="RHEA-COMP:12125"/>
        <dbReference type="Rhea" id="RHEA-COMP:12126"/>
        <dbReference type="ChEBI" id="CHEBI:57856"/>
        <dbReference type="ChEBI" id="CHEBI:59789"/>
        <dbReference type="ChEBI" id="CHEBI:90510"/>
        <dbReference type="ChEBI" id="CHEBI:90511"/>
        <dbReference type="EC" id="2.1.1.100"/>
    </reaction>
</comment>
<dbReference type="PROSITE" id="PS51564">
    <property type="entry name" value="SAM_ICMT"/>
    <property type="match status" value="1"/>
</dbReference>